<gene>
    <name evidence="2" type="ORF">MmiEs2_08460</name>
</gene>
<dbReference type="Proteomes" id="UP001302662">
    <property type="component" value="Chromosome"/>
</dbReference>
<evidence type="ECO:0000313" key="3">
    <source>
        <dbReference type="Proteomes" id="UP001302662"/>
    </source>
</evidence>
<dbReference type="RefSeq" id="WP_316560182.1">
    <property type="nucleotide sequence ID" value="NZ_CP131062.1"/>
</dbReference>
<dbReference type="InterPro" id="IPR006675">
    <property type="entry name" value="HDIG_dom"/>
</dbReference>
<dbReference type="AlphaFoldDB" id="A0AA96VA06"/>
<dbReference type="InterPro" id="IPR003607">
    <property type="entry name" value="HD/PDEase_dom"/>
</dbReference>
<dbReference type="CDD" id="cd00077">
    <property type="entry name" value="HDc"/>
    <property type="match status" value="1"/>
</dbReference>
<dbReference type="PANTHER" id="PTHR38659">
    <property type="entry name" value="METAL-DEPENDENT PHOSPHOHYDROLASE"/>
    <property type="match status" value="1"/>
</dbReference>
<proteinExistence type="predicted"/>
<dbReference type="NCBIfam" id="TIGR00277">
    <property type="entry name" value="HDIG"/>
    <property type="match status" value="1"/>
</dbReference>
<dbReference type="Pfam" id="PF01966">
    <property type="entry name" value="HD"/>
    <property type="match status" value="1"/>
</dbReference>
<organism evidence="2 3">
    <name type="scientific">Methanimicrococcus stummii</name>
    <dbReference type="NCBI Taxonomy" id="3028294"/>
    <lineage>
        <taxon>Archaea</taxon>
        <taxon>Methanobacteriati</taxon>
        <taxon>Methanobacteriota</taxon>
        <taxon>Stenosarchaea group</taxon>
        <taxon>Methanomicrobia</taxon>
        <taxon>Methanosarcinales</taxon>
        <taxon>Methanosarcinaceae</taxon>
        <taxon>Methanimicrococcus</taxon>
    </lineage>
</organism>
<protein>
    <recommendedName>
        <fullName evidence="1">HD domain-containing protein</fullName>
    </recommendedName>
</protein>
<dbReference type="GeneID" id="85197308"/>
<evidence type="ECO:0000313" key="2">
    <source>
        <dbReference type="EMBL" id="WNY28646.1"/>
    </source>
</evidence>
<dbReference type="PANTHER" id="PTHR38659:SF2">
    <property type="entry name" value="HDIG DOMAIN PROTEIN"/>
    <property type="match status" value="1"/>
</dbReference>
<keyword evidence="3" id="KW-1185">Reference proteome</keyword>
<dbReference type="Gene3D" id="1.10.3210.10">
    <property type="entry name" value="Hypothetical protein af1432"/>
    <property type="match status" value="1"/>
</dbReference>
<dbReference type="PROSITE" id="PS51831">
    <property type="entry name" value="HD"/>
    <property type="match status" value="1"/>
</dbReference>
<dbReference type="SMART" id="SM00471">
    <property type="entry name" value="HDc"/>
    <property type="match status" value="1"/>
</dbReference>
<dbReference type="EMBL" id="CP131062">
    <property type="protein sequence ID" value="WNY28646.1"/>
    <property type="molecule type" value="Genomic_DNA"/>
</dbReference>
<sequence>MISREEALQILKDEGCDEKVIRHCITVSDKAVEVAKKNIEIGRDVDISLVEIGGLLHDLGRAKTHDMTHAIVGVKLAKKHDVEESVLEIIKRHIGAGVTKEEAAALGLPDDDYIPRTLEEKIVAHADNLVKGTKVITLEKRNELLEENGADEDIIKRINDLAREIDPDYF</sequence>
<feature type="domain" description="HD" evidence="1">
    <location>
        <begin position="20"/>
        <end position="132"/>
    </location>
</feature>
<name>A0AA96VA06_9EURY</name>
<dbReference type="InterPro" id="IPR006674">
    <property type="entry name" value="HD_domain"/>
</dbReference>
<dbReference type="SUPFAM" id="SSF109604">
    <property type="entry name" value="HD-domain/PDEase-like"/>
    <property type="match status" value="1"/>
</dbReference>
<accession>A0AA96VA06</accession>
<reference evidence="2 3" key="1">
    <citation type="submission" date="2023-07" db="EMBL/GenBank/DDBJ databases">
        <title>Closed genome sequence of Methanimicrococcus sp. Es2.</title>
        <authorList>
            <person name="Protasov E."/>
            <person name="Platt K."/>
            <person name="Reeh H."/>
            <person name="Poehlein A."/>
            <person name="Daniel R."/>
            <person name="Brune A."/>
        </authorList>
    </citation>
    <scope>NUCLEOTIDE SEQUENCE [LARGE SCALE GENOMIC DNA]</scope>
    <source>
        <strain evidence="2 3">Es2</strain>
    </source>
</reference>
<evidence type="ECO:0000259" key="1">
    <source>
        <dbReference type="PROSITE" id="PS51831"/>
    </source>
</evidence>
<dbReference type="KEGG" id="mees:MmiEs2_08460"/>